<dbReference type="InterPro" id="IPR028971">
    <property type="entry name" value="NAD-GDH_cat"/>
</dbReference>
<dbReference type="EMBL" id="CP029077">
    <property type="protein sequence ID" value="QED23442.1"/>
    <property type="molecule type" value="Genomic_DNA"/>
</dbReference>
<dbReference type="SUPFAM" id="SSF51735">
    <property type="entry name" value="NAD(P)-binding Rossmann-fold domains"/>
    <property type="match status" value="1"/>
</dbReference>
<feature type="domain" description="NAD-specific glutamate dehydrogenase C-terminal" evidence="3">
    <location>
        <begin position="587"/>
        <end position="758"/>
    </location>
</feature>
<dbReference type="InterPro" id="IPR036291">
    <property type="entry name" value="NAD(P)-bd_dom_sf"/>
</dbReference>
<evidence type="ECO:0000259" key="3">
    <source>
        <dbReference type="Pfam" id="PF21074"/>
    </source>
</evidence>
<gene>
    <name evidence="4" type="ORF">Deia_00650</name>
</gene>
<dbReference type="GO" id="GO:0004352">
    <property type="term" value="F:glutamate dehydrogenase (NAD+) activity"/>
    <property type="evidence" value="ECO:0007669"/>
    <property type="project" value="InterPro"/>
</dbReference>
<dbReference type="RefSeq" id="WP_146820712.1">
    <property type="nucleotide sequence ID" value="NZ_CP029077.1"/>
</dbReference>
<name>A0A5B8XDQ4_9RICK</name>
<dbReference type="PANTHER" id="PTHR43403:SF1">
    <property type="entry name" value="NAD-SPECIFIC GLUTAMATE DEHYDROGENASE"/>
    <property type="match status" value="1"/>
</dbReference>
<dbReference type="InterPro" id="IPR048381">
    <property type="entry name" value="GDH_C"/>
</dbReference>
<feature type="domain" description="NAD-glutamate dehydrogenase catalytic" evidence="2">
    <location>
        <begin position="58"/>
        <end position="540"/>
    </location>
</feature>
<dbReference type="GO" id="GO:0004069">
    <property type="term" value="F:L-aspartate:2-oxoglutarate aminotransferase activity"/>
    <property type="evidence" value="ECO:0007669"/>
    <property type="project" value="InterPro"/>
</dbReference>
<keyword evidence="1" id="KW-0560">Oxidoreductase</keyword>
<sequence>MTQENHIFPAVLAYYKQINRDINESDLLDLIRKNSGFEDSVVSIFKLKFKTKNKEWEVELEKLKSKTKEPILLHFLQILNAAVRTNLYQDEKDYIAIKLKPEFIENMPKPIPYAEIMVYNEDFEGCHLRSQPISRGGFRWSDRADYRTEVLGLVKAQISKNAIIVPSGAKACFYIKKPKQDKAENMAFVKACYEKFVCGLLDITDNIEADRVINPKNTVIYDENDTYIVAAADKGTATFSDLANSISKRYNFWLGDAFASGGSLGYDHKKMGITSRGAYICAKSSFYELGIDAENTEISAVGIGDMSGDVFGNGMLLFKKLKLMAAFNHMHIFIDPNPDIEKTALERRRLFENPQLKWSDFDKSIISQGGGVFDRFGSDIEINEQIRASFDIPKSVKKLNPEALIGYILRAKIDLLFNGGIGTFIKAECEKNEDVKDKFNDTIRINGNEARFKVIAEGGNVGITQLGRMELVKSGVKVNMDAIDNSAGVTCSDREVNIKIALSVVKISDKGREKLLFDMTGNVAALVLKNNYLQSKLIGVTETFAQNETAIFAKIASQMEIAKVLDRKMHQMPSEEEFLSLAIAKKAISRTQICVMLSNAKIYLKNIILESDLLRDNYFKTNHLLEYFPRQMQEDMYLHGIFNHSLAKNIIATEVAGEIVNICGISYFYKLRQMLDLKVGDAVKLYSITQEIFGIKALFEMLCKEDGVIEFANQARAIKKLQDAALFASIAISSHVNFDKTIEENIHNLKQIIDQFFKILKGSCCSDVKKSCCFDSQYTAGLKVLKSADIISICMDSFEKNYQQTCEIAKKVSDNLGYKSAISKIFAEVSNGTTELKTASIIASRLMQFVVKSIKTGEKVEKYKEICDLIASQASTDNLQLEAILDKINALNL</sequence>
<dbReference type="Gene3D" id="3.40.50.720">
    <property type="entry name" value="NAD(P)-binding Rossmann-like Domain"/>
    <property type="match status" value="1"/>
</dbReference>
<dbReference type="PANTHER" id="PTHR43403">
    <property type="entry name" value="NAD-SPECIFIC GLUTAMATE DEHYDROGENASE"/>
    <property type="match status" value="1"/>
</dbReference>
<dbReference type="InterPro" id="IPR046346">
    <property type="entry name" value="Aminoacid_DH-like_N_sf"/>
</dbReference>
<dbReference type="AlphaFoldDB" id="A0A5B8XDQ4"/>
<dbReference type="OrthoDB" id="9758052at2"/>
<organism evidence="4 5">
    <name type="scientific">Candidatus Deianiraea vastatrix</name>
    <dbReference type="NCBI Taxonomy" id="2163644"/>
    <lineage>
        <taxon>Bacteria</taxon>
        <taxon>Pseudomonadati</taxon>
        <taxon>Pseudomonadota</taxon>
        <taxon>Alphaproteobacteria</taxon>
        <taxon>Rickettsiales</taxon>
        <taxon>Candidatus Deianiraeaceae</taxon>
        <taxon>Candidatus Deianiraea</taxon>
    </lineage>
</organism>
<evidence type="ECO:0000313" key="4">
    <source>
        <dbReference type="EMBL" id="QED23442.1"/>
    </source>
</evidence>
<keyword evidence="5" id="KW-1185">Reference proteome</keyword>
<accession>A0A5B8XDQ4</accession>
<evidence type="ECO:0000256" key="1">
    <source>
        <dbReference type="ARBA" id="ARBA00023002"/>
    </source>
</evidence>
<dbReference type="SUPFAM" id="SSF53223">
    <property type="entry name" value="Aminoacid dehydrogenase-like, N-terminal domain"/>
    <property type="match status" value="1"/>
</dbReference>
<dbReference type="Pfam" id="PF05088">
    <property type="entry name" value="Bac_GDH_CD"/>
    <property type="match status" value="1"/>
</dbReference>
<evidence type="ECO:0000259" key="2">
    <source>
        <dbReference type="Pfam" id="PF05088"/>
    </source>
</evidence>
<dbReference type="Pfam" id="PF21074">
    <property type="entry name" value="GDH_C"/>
    <property type="match status" value="1"/>
</dbReference>
<evidence type="ECO:0000313" key="5">
    <source>
        <dbReference type="Proteomes" id="UP000321934"/>
    </source>
</evidence>
<protein>
    <submittedName>
        <fullName evidence="4">NAD-specific glutamate dehydrogenase</fullName>
    </submittedName>
</protein>
<reference evidence="4 5" key="1">
    <citation type="journal article" date="2019" name="ISME J.">
        <title>Deianiraea, an extracellular bacterium associated with the ciliate Paramecium, suggests an alternative scenario for the evolution of Rickettsiales.</title>
        <authorList>
            <person name="Castelli M."/>
            <person name="Sabaneyeva E."/>
            <person name="Lanzoni O."/>
            <person name="Lebedeva N."/>
            <person name="Floriano A.M."/>
            <person name="Gaiarsa S."/>
            <person name="Benken K."/>
            <person name="Modeo L."/>
            <person name="Bandi C."/>
            <person name="Potekhin A."/>
            <person name="Sassera D."/>
            <person name="Petroni G."/>
        </authorList>
    </citation>
    <scope>NUCLEOTIDE SEQUENCE [LARGE SCALE GENOMIC DNA]</scope>
    <source>
        <strain evidence="4">CyL4-1</strain>
    </source>
</reference>
<dbReference type="Proteomes" id="UP000321934">
    <property type="component" value="Chromosome"/>
</dbReference>
<dbReference type="InterPro" id="IPR007780">
    <property type="entry name" value="NAD_Glu_DH_bac"/>
</dbReference>
<proteinExistence type="predicted"/>
<dbReference type="GO" id="GO:0006538">
    <property type="term" value="P:L-glutamate catabolic process"/>
    <property type="evidence" value="ECO:0007669"/>
    <property type="project" value="InterPro"/>
</dbReference>